<dbReference type="EMBL" id="VOSK01000001">
    <property type="protein sequence ID" value="MPR23870.1"/>
    <property type="molecule type" value="Genomic_DNA"/>
</dbReference>
<comment type="caution">
    <text evidence="2">The sequence shown here is derived from an EMBL/GenBank/DDBJ whole genome shotgun (WGS) entry which is preliminary data.</text>
</comment>
<name>A0A5N7MB55_9HYPH</name>
<evidence type="ECO:0000313" key="2">
    <source>
        <dbReference type="EMBL" id="MPR23870.1"/>
    </source>
</evidence>
<evidence type="ECO:0000256" key="1">
    <source>
        <dbReference type="SAM" id="SignalP"/>
    </source>
</evidence>
<feature type="signal peptide" evidence="1">
    <location>
        <begin position="1"/>
        <end position="23"/>
    </location>
</feature>
<feature type="chain" id="PRO_5030135239" evidence="1">
    <location>
        <begin position="24"/>
        <end position="276"/>
    </location>
</feature>
<reference evidence="2 3" key="1">
    <citation type="journal article" date="2019" name="Syst. Appl. Microbiol.">
        <title>Microvirga tunisiensis sp. nov., a root nodule symbiotic bacterium isolated from Lupinus micranthus and L. luteus grown in Northern Tunisia.</title>
        <authorList>
            <person name="Msaddak A."/>
            <person name="Rejili M."/>
            <person name="Duran D."/>
            <person name="Mars M."/>
            <person name="Palacios J.M."/>
            <person name="Ruiz-Argueso T."/>
            <person name="Rey L."/>
            <person name="Imperial J."/>
        </authorList>
    </citation>
    <scope>NUCLEOTIDE SEQUENCE [LARGE SCALE GENOMIC DNA]</scope>
    <source>
        <strain evidence="2 3">Lmie10</strain>
    </source>
</reference>
<organism evidence="2 3">
    <name type="scientific">Microvirga tunisiensis</name>
    <dbReference type="NCBI Taxonomy" id="2108360"/>
    <lineage>
        <taxon>Bacteria</taxon>
        <taxon>Pseudomonadati</taxon>
        <taxon>Pseudomonadota</taxon>
        <taxon>Alphaproteobacteria</taxon>
        <taxon>Hyphomicrobiales</taxon>
        <taxon>Methylobacteriaceae</taxon>
        <taxon>Microvirga</taxon>
    </lineage>
</organism>
<sequence>MNSFRIALTLWAGVSFFAHPISATETHPLSDVLSQAVETADNRPIVSFVSPGHLFPVEGTAFYRRDLATQPEQYRPLPAYDSSNGAQIGDVRMLNAQCVNDADADECAIGYAWYLQLLDGTRYRLSVAEYSYETHGLVSYSPSLRTGETTWSVIVFAKGSFWVATADAEVIDYEDQVHLIDHLDTWCDALDQCGPVTPEMNAEMLRVHRGELRTSSCYPQAYEVDSVVAGRGTRYYKVNLVDFDEGVPPLNLPKSGFVPVRTLTGGHTGTFYPRGC</sequence>
<evidence type="ECO:0000313" key="3">
    <source>
        <dbReference type="Proteomes" id="UP000403266"/>
    </source>
</evidence>
<keyword evidence="3" id="KW-1185">Reference proteome</keyword>
<proteinExistence type="predicted"/>
<dbReference type="RefSeq" id="WP_152708767.1">
    <property type="nucleotide sequence ID" value="NZ_VOSJ01000001.1"/>
</dbReference>
<accession>A0A5N7MB55</accession>
<keyword evidence="1" id="KW-0732">Signal</keyword>
<dbReference type="AlphaFoldDB" id="A0A5N7MB55"/>
<protein>
    <submittedName>
        <fullName evidence="2">Uncharacterized protein</fullName>
    </submittedName>
</protein>
<gene>
    <name evidence="2" type="ORF">FS320_01195</name>
</gene>
<dbReference type="Proteomes" id="UP000403266">
    <property type="component" value="Unassembled WGS sequence"/>
</dbReference>